<evidence type="ECO:0000259" key="2">
    <source>
        <dbReference type="Pfam" id="PF00013"/>
    </source>
</evidence>
<evidence type="ECO:0000256" key="1">
    <source>
        <dbReference type="PROSITE-ProRule" id="PRU00117"/>
    </source>
</evidence>
<dbReference type="CDD" id="cd22438">
    <property type="entry name" value="KH-I_PCBP_rpt1"/>
    <property type="match status" value="1"/>
</dbReference>
<dbReference type="PROSITE" id="PS50084">
    <property type="entry name" value="KH_TYPE_1"/>
    <property type="match status" value="1"/>
</dbReference>
<dbReference type="Pfam" id="PF00013">
    <property type="entry name" value="KH_1"/>
    <property type="match status" value="1"/>
</dbReference>
<dbReference type="SUPFAM" id="SSF54791">
    <property type="entry name" value="Eukaryotic type KH-domain (KH-domain type I)"/>
    <property type="match status" value="1"/>
</dbReference>
<reference evidence="3" key="1">
    <citation type="submission" date="2021-02" db="EMBL/GenBank/DDBJ databases">
        <authorList>
            <person name="Nowell W R."/>
        </authorList>
    </citation>
    <scope>NUCLEOTIDE SEQUENCE</scope>
</reference>
<keyword evidence="1" id="KW-0694">RNA-binding</keyword>
<comment type="caution">
    <text evidence="3">The sequence shown here is derived from an EMBL/GenBank/DDBJ whole genome shotgun (WGS) entry which is preliminary data.</text>
</comment>
<dbReference type="PANTHER" id="PTHR10288">
    <property type="entry name" value="KH DOMAIN CONTAINING RNA BINDING PROTEIN"/>
    <property type="match status" value="1"/>
</dbReference>
<evidence type="ECO:0000313" key="4">
    <source>
        <dbReference type="Proteomes" id="UP000663844"/>
    </source>
</evidence>
<dbReference type="AlphaFoldDB" id="A0A819UWR0"/>
<sequence length="93" mass="10432">MMMDNPTLHHPQIVQLTTTNPQNINNIQQQQQPNIKPPGEMENFLTIRLLMQGKEVGSIIGKRGDNIKAIREESGARINISDGTTPERIVTMV</sequence>
<dbReference type="GO" id="GO:0003723">
    <property type="term" value="F:RNA binding"/>
    <property type="evidence" value="ECO:0007669"/>
    <property type="project" value="UniProtKB-UniRule"/>
</dbReference>
<accession>A0A819UWR0</accession>
<dbReference type="Gene3D" id="3.30.1370.10">
    <property type="entry name" value="K Homology domain, type 1"/>
    <property type="match status" value="1"/>
</dbReference>
<dbReference type="Proteomes" id="UP000663844">
    <property type="component" value="Unassembled WGS sequence"/>
</dbReference>
<proteinExistence type="predicted"/>
<feature type="domain" description="K Homology" evidence="2">
    <location>
        <begin position="46"/>
        <end position="92"/>
    </location>
</feature>
<name>A0A819UWR0_9BILA</name>
<organism evidence="3 4">
    <name type="scientific">Adineta steineri</name>
    <dbReference type="NCBI Taxonomy" id="433720"/>
    <lineage>
        <taxon>Eukaryota</taxon>
        <taxon>Metazoa</taxon>
        <taxon>Spiralia</taxon>
        <taxon>Gnathifera</taxon>
        <taxon>Rotifera</taxon>
        <taxon>Eurotatoria</taxon>
        <taxon>Bdelloidea</taxon>
        <taxon>Adinetida</taxon>
        <taxon>Adinetidae</taxon>
        <taxon>Adineta</taxon>
    </lineage>
</organism>
<dbReference type="EMBL" id="CAJOAZ010005305">
    <property type="protein sequence ID" value="CAF4095334.1"/>
    <property type="molecule type" value="Genomic_DNA"/>
</dbReference>
<evidence type="ECO:0000313" key="3">
    <source>
        <dbReference type="EMBL" id="CAF4095334.1"/>
    </source>
</evidence>
<feature type="non-terminal residue" evidence="3">
    <location>
        <position position="1"/>
    </location>
</feature>
<dbReference type="InterPro" id="IPR004088">
    <property type="entry name" value="KH_dom_type_1"/>
</dbReference>
<gene>
    <name evidence="3" type="ORF">OXD698_LOCUS35128</name>
</gene>
<dbReference type="InterPro" id="IPR036612">
    <property type="entry name" value="KH_dom_type_1_sf"/>
</dbReference>
<protein>
    <recommendedName>
        <fullName evidence="2">K Homology domain-containing protein</fullName>
    </recommendedName>
</protein>